<dbReference type="GO" id="GO:0016491">
    <property type="term" value="F:oxidoreductase activity"/>
    <property type="evidence" value="ECO:0007669"/>
    <property type="project" value="UniProtKB-KW"/>
</dbReference>
<dbReference type="PANTHER" id="PTHR43104">
    <property type="entry name" value="L-2-HYDROXYGLUTARATE DEHYDROGENASE, MITOCHONDRIAL"/>
    <property type="match status" value="1"/>
</dbReference>
<dbReference type="InterPro" id="IPR006076">
    <property type="entry name" value="FAD-dep_OxRdtase"/>
</dbReference>
<dbReference type="SUPFAM" id="SSF51905">
    <property type="entry name" value="FAD/NAD(P)-binding domain"/>
    <property type="match status" value="1"/>
</dbReference>
<dbReference type="Pfam" id="PF01266">
    <property type="entry name" value="DAO"/>
    <property type="match status" value="1"/>
</dbReference>
<evidence type="ECO:0000313" key="7">
    <source>
        <dbReference type="EMBL" id="MDJ1492394.1"/>
    </source>
</evidence>
<dbReference type="RefSeq" id="WP_313993172.1">
    <property type="nucleotide sequence ID" value="NZ_JASJOT010000002.1"/>
</dbReference>
<evidence type="ECO:0000256" key="3">
    <source>
        <dbReference type="ARBA" id="ARBA00022827"/>
    </source>
</evidence>
<reference evidence="7 8" key="1">
    <citation type="submission" date="2023-05" db="EMBL/GenBank/DDBJ databases">
        <authorList>
            <person name="Zhang X."/>
        </authorList>
    </citation>
    <scope>NUCLEOTIDE SEQUENCE [LARGE SCALE GENOMIC DNA]</scope>
    <source>
        <strain evidence="7 8">DM2B3-1</strain>
    </source>
</reference>
<gene>
    <name evidence="7" type="primary">lhgO</name>
    <name evidence="7" type="ORF">QNI19_05600</name>
</gene>
<accession>A0ABT7CF74</accession>
<evidence type="ECO:0000256" key="1">
    <source>
        <dbReference type="ARBA" id="ARBA00001974"/>
    </source>
</evidence>
<dbReference type="EC" id="1.1.3.-" evidence="7"/>
<dbReference type="Proteomes" id="UP001228581">
    <property type="component" value="Unassembled WGS sequence"/>
</dbReference>
<name>A0ABT7CF74_9BACT</name>
<keyword evidence="3" id="KW-0274">FAD</keyword>
<dbReference type="NCBIfam" id="NF008726">
    <property type="entry name" value="PRK11728.1"/>
    <property type="match status" value="1"/>
</dbReference>
<sequence>MKYDILVVGGGIVGLATALRLKKNKPDLKIILLEKEKQLAKHQTGNNSGVIHSGIYYKPGSLKATNCINGYNELLEFCRENDIKFDLCGKIIVATSQEELPALENIYNRGIQNGLTDIRKISQEEIREHEPHCSGISGIWVPYTGIIDYTDVSYKYAEVFKKLGGEILHEQKVLDIKPGSTSTEVITDKQTFETKLVINCAGLFSDKIAALTHKNINVRIIPFRGEYYEIKKEKEYLVKGLIYPVPDPNFPFLGVHFTRMVKGGVEAGPNAVFSFKREGYKKTDFNWSDFSESIAWPGFRKVAAKYWRTGLGEYYRSFSKAAFTKALQKLIPEIQENDLIPGNAGVRAQACDRTGGLIDDFMILEDKHIINVCNAPSPAATSSLSIGKTVAEMALQRFNTEKKEIVLN</sequence>
<dbReference type="EMBL" id="JASJOT010000002">
    <property type="protein sequence ID" value="MDJ1492394.1"/>
    <property type="molecule type" value="Genomic_DNA"/>
</dbReference>
<protein>
    <submittedName>
        <fullName evidence="7">L-2-hydroxyglutarate oxidase</fullName>
        <ecNumber evidence="7">1.1.3.-</ecNumber>
    </submittedName>
</protein>
<evidence type="ECO:0000256" key="5">
    <source>
        <dbReference type="ARBA" id="ARBA00037941"/>
    </source>
</evidence>
<feature type="domain" description="FAD dependent oxidoreductase" evidence="6">
    <location>
        <begin position="4"/>
        <end position="393"/>
    </location>
</feature>
<dbReference type="PANTHER" id="PTHR43104:SF2">
    <property type="entry name" value="L-2-HYDROXYGLUTARATE DEHYDROGENASE, MITOCHONDRIAL"/>
    <property type="match status" value="1"/>
</dbReference>
<evidence type="ECO:0000313" key="8">
    <source>
        <dbReference type="Proteomes" id="UP001228581"/>
    </source>
</evidence>
<keyword evidence="4 7" id="KW-0560">Oxidoreductase</keyword>
<comment type="caution">
    <text evidence="7">The sequence shown here is derived from an EMBL/GenBank/DDBJ whole genome shotgun (WGS) entry which is preliminary data.</text>
</comment>
<comment type="cofactor">
    <cofactor evidence="1">
        <name>FAD</name>
        <dbReference type="ChEBI" id="CHEBI:57692"/>
    </cofactor>
</comment>
<dbReference type="Gene3D" id="3.30.9.10">
    <property type="entry name" value="D-Amino Acid Oxidase, subunit A, domain 2"/>
    <property type="match status" value="1"/>
</dbReference>
<proteinExistence type="inferred from homology"/>
<evidence type="ECO:0000256" key="4">
    <source>
        <dbReference type="ARBA" id="ARBA00023002"/>
    </source>
</evidence>
<organism evidence="7 8">
    <name type="scientific">Xanthocytophaga flava</name>
    <dbReference type="NCBI Taxonomy" id="3048013"/>
    <lineage>
        <taxon>Bacteria</taxon>
        <taxon>Pseudomonadati</taxon>
        <taxon>Bacteroidota</taxon>
        <taxon>Cytophagia</taxon>
        <taxon>Cytophagales</taxon>
        <taxon>Rhodocytophagaceae</taxon>
        <taxon>Xanthocytophaga</taxon>
    </lineage>
</organism>
<dbReference type="Gene3D" id="3.50.50.60">
    <property type="entry name" value="FAD/NAD(P)-binding domain"/>
    <property type="match status" value="1"/>
</dbReference>
<comment type="similarity">
    <text evidence="5">Belongs to the L2HGDH family.</text>
</comment>
<evidence type="ECO:0000259" key="6">
    <source>
        <dbReference type="Pfam" id="PF01266"/>
    </source>
</evidence>
<keyword evidence="2" id="KW-0285">Flavoprotein</keyword>
<dbReference type="InterPro" id="IPR036188">
    <property type="entry name" value="FAD/NAD-bd_sf"/>
</dbReference>
<evidence type="ECO:0000256" key="2">
    <source>
        <dbReference type="ARBA" id="ARBA00022630"/>
    </source>
</evidence>
<keyword evidence="8" id="KW-1185">Reference proteome</keyword>